<evidence type="ECO:0000313" key="5">
    <source>
        <dbReference type="Proteomes" id="UP000602905"/>
    </source>
</evidence>
<organism evidence="4 5">
    <name type="scientific">Rhizoctonia solani</name>
    <dbReference type="NCBI Taxonomy" id="456999"/>
    <lineage>
        <taxon>Eukaryota</taxon>
        <taxon>Fungi</taxon>
        <taxon>Dikarya</taxon>
        <taxon>Basidiomycota</taxon>
        <taxon>Agaricomycotina</taxon>
        <taxon>Agaricomycetes</taxon>
        <taxon>Cantharellales</taxon>
        <taxon>Ceratobasidiaceae</taxon>
        <taxon>Rhizoctonia</taxon>
    </lineage>
</organism>
<keyword evidence="2" id="KW-0472">Membrane</keyword>
<keyword evidence="2" id="KW-1133">Transmembrane helix</keyword>
<dbReference type="InterPro" id="IPR045338">
    <property type="entry name" value="DUF6535"/>
</dbReference>
<feature type="region of interest" description="Disordered" evidence="1">
    <location>
        <begin position="981"/>
        <end position="1009"/>
    </location>
</feature>
<feature type="transmembrane region" description="Helical" evidence="2">
    <location>
        <begin position="201"/>
        <end position="229"/>
    </location>
</feature>
<dbReference type="OrthoDB" id="3235960at2759"/>
<feature type="compositionally biased region" description="Polar residues" evidence="1">
    <location>
        <begin position="983"/>
        <end position="1003"/>
    </location>
</feature>
<gene>
    <name evidence="4" type="ORF">RHS03_08082</name>
</gene>
<accession>A0A8H7LRD7</accession>
<evidence type="ECO:0000259" key="3">
    <source>
        <dbReference type="Pfam" id="PF20153"/>
    </source>
</evidence>
<evidence type="ECO:0000256" key="2">
    <source>
        <dbReference type="SAM" id="Phobius"/>
    </source>
</evidence>
<keyword evidence="2" id="KW-0812">Transmembrane</keyword>
<dbReference type="Proteomes" id="UP000602905">
    <property type="component" value="Unassembled WGS sequence"/>
</dbReference>
<dbReference type="AlphaFoldDB" id="A0A8H7LRD7"/>
<protein>
    <recommendedName>
        <fullName evidence="3">DUF6535 domain-containing protein</fullName>
    </recommendedName>
</protein>
<dbReference type="EMBL" id="JACYCD010000390">
    <property type="protein sequence ID" value="KAF8695201.1"/>
    <property type="molecule type" value="Genomic_DNA"/>
</dbReference>
<feature type="transmembrane region" description="Helical" evidence="2">
    <location>
        <begin position="146"/>
        <end position="167"/>
    </location>
</feature>
<feature type="non-terminal residue" evidence="4">
    <location>
        <position position="1009"/>
    </location>
</feature>
<sequence length="1009" mass="112108">MFELLSFVYKGQNIAYGNNGFSSRYSGTRAFDQMKTDKPGQELADNAAIWDLYLEEAHDYDYELVKGRQASLDTLLIFAALFSAIQTAFLIESKNLLQQDSGDLSASLLLYIAQSQQRVEFGTPPPSDANAPLTNPEFQPTNMARWINGIWFISLGLSLSVALIAMLSKEWLTTYLSSRPRPAHKHALLRQARLEGLQGWWALHIMALLPSFIHLSLLLFALDLILYLITLNEDIAIVFAIGVGLILVFDISTIVLGAIFSNCPYVTEASNYLKKALDGLRSLGKRKRTEEEIQHPEALIKDIQALLWLANHSRDPSIVDCSYQAMAGLRHLLKLQSQTVPKTSTDTLPEVQANLPVQLDKSTTSNQLLSTVVQRFVSLLDGSLELPSPEALVDRYVNSIIAIRTGVSVSPAISWFQLLKLIDGVGHSNIASGSVDPNSFANLLIAEMQVINLALHDLEINAQQQFQTHIALVVASAVGSLASPQAAPQTFPLLATLQGYASRWLQLVSLILSHQSNGRAILDSYLLINLLSSMKEAVQPKLLNPPERGSLFQVDLSAPVEFMVPFAYRAPVPYHSDDLLLGALGSIVAVLSMPFATGDDLQLQINQSAVGAYSSLAPVLLNRVLGTDAQLGTEFSDLQDIKPSTLEESMYTVVRCTMITLNCLLKKRHRQNILRLEKRFFPMVGALLGLAADCVSRDRRPPSRAHGPLDALREYLSLINELLDDRIINRDWAEEYYPGILKSIILTVTCALKDNMNTTNDFISPSRLPFLVRLAVDVSSAPDHVYPMLETMASLLSPSQIFTSNFSAECLQEFTTRPKNLMALMKLVSQNKRNWSVWSIVHYIISLAADIKTNISNLESHTDIISNDAQAQQVTPLLLNTISWVLDHRDLAPEEKKIAPEFFLGSVSLMVGTQDAKCRQLITEHPVYHSVVSELRNMSLDATSYWVERYQKAIEELTAENIDPRNSIEQVRLTEKQIPIKVTTPQTKRANGSTSEENTSNDPVESYEE</sequence>
<dbReference type="Pfam" id="PF20153">
    <property type="entry name" value="DUF6535"/>
    <property type="match status" value="1"/>
</dbReference>
<feature type="transmembrane region" description="Helical" evidence="2">
    <location>
        <begin position="236"/>
        <end position="260"/>
    </location>
</feature>
<feature type="domain" description="DUF6535" evidence="3">
    <location>
        <begin position="50"/>
        <end position="229"/>
    </location>
</feature>
<reference evidence="4" key="1">
    <citation type="submission" date="2020-09" db="EMBL/GenBank/DDBJ databases">
        <title>Comparative genome analyses of four rice-infecting Rhizoctonia solani isolates reveal extensive enrichment of homogalacturonan modification genes.</title>
        <authorList>
            <person name="Lee D.-Y."/>
            <person name="Jeon J."/>
            <person name="Kim K.-T."/>
            <person name="Cheong K."/>
            <person name="Song H."/>
            <person name="Choi G."/>
            <person name="Ko J."/>
            <person name="Opiyo S.O."/>
            <person name="Zuo S."/>
            <person name="Madhav S."/>
            <person name="Lee Y.-H."/>
            <person name="Wang G.-L."/>
        </authorList>
    </citation>
    <scope>NUCLEOTIDE SEQUENCE</scope>
    <source>
        <strain evidence="4">AG1-IA WGL</strain>
    </source>
</reference>
<proteinExistence type="predicted"/>
<comment type="caution">
    <text evidence="4">The sequence shown here is derived from an EMBL/GenBank/DDBJ whole genome shotgun (WGS) entry which is preliminary data.</text>
</comment>
<name>A0A8H7LRD7_9AGAM</name>
<evidence type="ECO:0000256" key="1">
    <source>
        <dbReference type="SAM" id="MobiDB-lite"/>
    </source>
</evidence>
<evidence type="ECO:0000313" key="4">
    <source>
        <dbReference type="EMBL" id="KAF8695201.1"/>
    </source>
</evidence>